<reference evidence="2 3" key="1">
    <citation type="submission" date="2024-02" db="EMBL/GenBank/DDBJ databases">
        <title>Marinospirillum sp. MEB 164 isolated from Lonar lake sediment.</title>
        <authorList>
            <person name="Joshi A."/>
            <person name="Thite S."/>
        </authorList>
    </citation>
    <scope>NUCLEOTIDE SEQUENCE [LARGE SCALE GENOMIC DNA]</scope>
    <source>
        <strain evidence="2 3">MEB164</strain>
    </source>
</reference>
<dbReference type="Pfam" id="PF11748">
    <property type="entry name" value="DUF3306"/>
    <property type="match status" value="1"/>
</dbReference>
<proteinExistence type="predicted"/>
<feature type="region of interest" description="Disordered" evidence="1">
    <location>
        <begin position="1"/>
        <end position="53"/>
    </location>
</feature>
<organism evidence="2 3">
    <name type="scientific">Marinospirillum alkalitolerans</name>
    <dbReference type="NCBI Taxonomy" id="3123374"/>
    <lineage>
        <taxon>Bacteria</taxon>
        <taxon>Pseudomonadati</taxon>
        <taxon>Pseudomonadota</taxon>
        <taxon>Gammaproteobacteria</taxon>
        <taxon>Oceanospirillales</taxon>
        <taxon>Oceanospirillaceae</taxon>
        <taxon>Marinospirillum</taxon>
    </lineage>
</organism>
<accession>A0ABW8PZC1</accession>
<dbReference type="Proteomes" id="UP001621714">
    <property type="component" value="Unassembled WGS sequence"/>
</dbReference>
<gene>
    <name evidence="2" type="ORF">V6U78_11355</name>
</gene>
<name>A0ABW8PZC1_9GAMM</name>
<protein>
    <submittedName>
        <fullName evidence="2">DUF3306 domain-containing protein</fullName>
    </submittedName>
</protein>
<keyword evidence="3" id="KW-1185">Reference proteome</keyword>
<feature type="region of interest" description="Disordered" evidence="1">
    <location>
        <begin position="133"/>
        <end position="196"/>
    </location>
</feature>
<feature type="compositionally biased region" description="Low complexity" evidence="1">
    <location>
        <begin position="138"/>
        <end position="154"/>
    </location>
</feature>
<dbReference type="RefSeq" id="WP_405340829.1">
    <property type="nucleotide sequence ID" value="NZ_JBANFI010000007.1"/>
</dbReference>
<sequence>MSKAEATTGFLGRWSARKRQQEIAPEQVDTPPAPAALPEASADPESAPPITLTDADMPALESLHAGSDVSMFFAQGVSQALRQQALRRLFHQPEFNVRCPLDEYAEDYSQPEKLLATQARELKSWAQQRAQAWRDEWQQAAAEAEQPDAAAPRPETVAGHEAVEAVTAPEMTETPEMAGTRSELVEESVQDRRSPS</sequence>
<evidence type="ECO:0000313" key="3">
    <source>
        <dbReference type="Proteomes" id="UP001621714"/>
    </source>
</evidence>
<dbReference type="EMBL" id="JBANFI010000007">
    <property type="protein sequence ID" value="MFK7161633.1"/>
    <property type="molecule type" value="Genomic_DNA"/>
</dbReference>
<evidence type="ECO:0000313" key="2">
    <source>
        <dbReference type="EMBL" id="MFK7161633.1"/>
    </source>
</evidence>
<evidence type="ECO:0000256" key="1">
    <source>
        <dbReference type="SAM" id="MobiDB-lite"/>
    </source>
</evidence>
<comment type="caution">
    <text evidence="2">The sequence shown here is derived from an EMBL/GenBank/DDBJ whole genome shotgun (WGS) entry which is preliminary data.</text>
</comment>
<feature type="compositionally biased region" description="Low complexity" evidence="1">
    <location>
        <begin position="36"/>
        <end position="49"/>
    </location>
</feature>
<dbReference type="InterPro" id="IPR021735">
    <property type="entry name" value="DUF3306"/>
</dbReference>